<dbReference type="InterPro" id="IPR044554">
    <property type="entry name" value="ANAPC2"/>
</dbReference>
<dbReference type="InterPro" id="IPR036317">
    <property type="entry name" value="Cullin_homology_sf"/>
</dbReference>
<dbReference type="InterPro" id="IPR036390">
    <property type="entry name" value="WH_DNA-bd_sf"/>
</dbReference>
<keyword evidence="3" id="KW-0498">Mitosis</keyword>
<dbReference type="Gene3D" id="1.10.10.10">
    <property type="entry name" value="Winged helix-like DNA-binding domain superfamily/Winged helix DNA-binding domain"/>
    <property type="match status" value="1"/>
</dbReference>
<keyword evidence="5" id="KW-0131">Cell cycle</keyword>
<accession>A0ABN7SMQ0</accession>
<name>A0ABN7SMQ0_OIKDI</name>
<reference evidence="8 9" key="1">
    <citation type="submission" date="2021-04" db="EMBL/GenBank/DDBJ databases">
        <authorList>
            <person name="Bliznina A."/>
        </authorList>
    </citation>
    <scope>NUCLEOTIDE SEQUENCE [LARGE SCALE GENOMIC DNA]</scope>
</reference>
<dbReference type="InterPro" id="IPR036388">
    <property type="entry name" value="WH-like_DNA-bd_sf"/>
</dbReference>
<dbReference type="InterPro" id="IPR014786">
    <property type="entry name" value="ANAPC2_C"/>
</dbReference>
<dbReference type="PANTHER" id="PTHR45957">
    <property type="entry name" value="ANAPHASE-PROMOTING COMPLEX SUBUNIT 2"/>
    <property type="match status" value="1"/>
</dbReference>
<gene>
    <name evidence="8" type="ORF">OKIOD_LOCUS8468</name>
</gene>
<dbReference type="InterPro" id="IPR016158">
    <property type="entry name" value="Cullin_homology"/>
</dbReference>
<evidence type="ECO:0000313" key="9">
    <source>
        <dbReference type="Proteomes" id="UP001158576"/>
    </source>
</evidence>
<sequence length="681" mass="79531">MSRKKSKIVAESTAVEMAREMQERNWEVGFYEAMDFLKNQLDERVEKSFLGKTGLRTFLVQNTISAFGVVLRTLCKKHAFEVEHKDFIRLFISLHVYCNQSDDIAQRINLFSTFFQSDEFEDSEEDFRDEERIFFLQEKLGKRLASYREVTSRLAVFGYSELLAMHTKYAVKENLKRLVIVVAQMFEENVLDILEEMIELHLDIMLELDPSEDRDRNFAWMNELVIDSLIEERRPELFTMIQLFPDSVPGIKELSFCLEKSIKYTRDHLTSTLEGRIRDRLLQGGAFTELIIQFYFFTIQSLNHLDPTGTMVNIVCAPIQKYVRKRIDSAEVIINHIMNQTILSGSRRREAAMENVDLAVDNRQNALDHLIEIFGNAEQFRGLYRKQLGEKLLEQFKTHEVNRLLPSFLSRTADQLRNKLGDDAMSDPQVMIKDSRETIRFNERSEKFKTLIYSEQYWPELVHPADRKEEGLILPKEIKEEIEVSQKRFGEIRAKRKLEYDNQIGAVNLEITVGDATSEFTVTPTQAVLVNLFSEHDSLKLEKIAELSGVSSEICEKRLQFWVHKGILIKEEDGYRCVRDDEDVVEAGPEEQMDTEDNEQEKAKAEQEAKFQATWVFVRGMIQNMNEIKFERLSSLLKMLSLHNPALLIEDDDLKELLEQKRKDNIIEVDGECYKLRKDNS</sequence>
<evidence type="ECO:0000256" key="2">
    <source>
        <dbReference type="ARBA" id="ARBA00022618"/>
    </source>
</evidence>
<dbReference type="Proteomes" id="UP001158576">
    <property type="component" value="Chromosome XSR"/>
</dbReference>
<evidence type="ECO:0000256" key="6">
    <source>
        <dbReference type="PROSITE-ProRule" id="PRU00330"/>
    </source>
</evidence>
<keyword evidence="2" id="KW-0132">Cell division</keyword>
<protein>
    <recommendedName>
        <fullName evidence="1">Anaphase-promoting complex subunit 2</fullName>
    </recommendedName>
</protein>
<comment type="similarity">
    <text evidence="6">Belongs to the cullin family.</text>
</comment>
<dbReference type="SUPFAM" id="SSF46785">
    <property type="entry name" value="Winged helix' DNA-binding domain"/>
    <property type="match status" value="1"/>
</dbReference>
<feature type="domain" description="Cullin family profile" evidence="7">
    <location>
        <begin position="328"/>
        <end position="563"/>
    </location>
</feature>
<evidence type="ECO:0000256" key="5">
    <source>
        <dbReference type="ARBA" id="ARBA00023306"/>
    </source>
</evidence>
<dbReference type="InterPro" id="IPR057975">
    <property type="entry name" value="TPR_ANAPC2"/>
</dbReference>
<dbReference type="Pfam" id="PF26557">
    <property type="entry name" value="Cullin_AB"/>
    <property type="match status" value="1"/>
</dbReference>
<dbReference type="Gene3D" id="3.30.230.130">
    <property type="entry name" value="Cullin, Chain C, Domain 2"/>
    <property type="match status" value="1"/>
</dbReference>
<dbReference type="EMBL" id="OU015569">
    <property type="protein sequence ID" value="CAG5100242.1"/>
    <property type="molecule type" value="Genomic_DNA"/>
</dbReference>
<evidence type="ECO:0000259" key="7">
    <source>
        <dbReference type="PROSITE" id="PS50069"/>
    </source>
</evidence>
<evidence type="ECO:0000256" key="4">
    <source>
        <dbReference type="ARBA" id="ARBA00022786"/>
    </source>
</evidence>
<dbReference type="PROSITE" id="PS50069">
    <property type="entry name" value="CULLIN_2"/>
    <property type="match status" value="1"/>
</dbReference>
<proteinExistence type="inferred from homology"/>
<dbReference type="PANTHER" id="PTHR45957:SF1">
    <property type="entry name" value="ANAPHASE-PROMOTING COMPLEX SUBUNIT 2"/>
    <property type="match status" value="1"/>
</dbReference>
<dbReference type="Pfam" id="PF25773">
    <property type="entry name" value="TPR_ANAPC2"/>
    <property type="match status" value="1"/>
</dbReference>
<evidence type="ECO:0000256" key="1">
    <source>
        <dbReference type="ARBA" id="ARBA00016068"/>
    </source>
</evidence>
<dbReference type="Pfam" id="PF08672">
    <property type="entry name" value="ANAPC2"/>
    <property type="match status" value="1"/>
</dbReference>
<organism evidence="8 9">
    <name type="scientific">Oikopleura dioica</name>
    <name type="common">Tunicate</name>
    <dbReference type="NCBI Taxonomy" id="34765"/>
    <lineage>
        <taxon>Eukaryota</taxon>
        <taxon>Metazoa</taxon>
        <taxon>Chordata</taxon>
        <taxon>Tunicata</taxon>
        <taxon>Appendicularia</taxon>
        <taxon>Copelata</taxon>
        <taxon>Oikopleuridae</taxon>
        <taxon>Oikopleura</taxon>
    </lineage>
</organism>
<evidence type="ECO:0000313" key="8">
    <source>
        <dbReference type="EMBL" id="CAG5100242.1"/>
    </source>
</evidence>
<keyword evidence="4" id="KW-0833">Ubl conjugation pathway</keyword>
<evidence type="ECO:0000256" key="3">
    <source>
        <dbReference type="ARBA" id="ARBA00022776"/>
    </source>
</evidence>
<dbReference type="SMART" id="SM01013">
    <property type="entry name" value="APC2"/>
    <property type="match status" value="1"/>
</dbReference>
<dbReference type="SUPFAM" id="SSF75632">
    <property type="entry name" value="Cullin homology domain"/>
    <property type="match status" value="1"/>
</dbReference>
<keyword evidence="9" id="KW-1185">Reference proteome</keyword>
<dbReference type="InterPro" id="IPR059120">
    <property type="entry name" value="Cullin-like_AB"/>
</dbReference>